<accession>A0AAD5RGP1</accession>
<feature type="region of interest" description="Disordered" evidence="1">
    <location>
        <begin position="137"/>
        <end position="230"/>
    </location>
</feature>
<proteinExistence type="predicted"/>
<gene>
    <name evidence="2" type="ORF">MKZ38_009221</name>
</gene>
<reference evidence="2" key="1">
    <citation type="submission" date="2022-07" db="EMBL/GenBank/DDBJ databases">
        <title>Draft genome sequence of Zalerion maritima ATCC 34329, a (micro)plastics degrading marine fungus.</title>
        <authorList>
            <person name="Paco A."/>
            <person name="Goncalves M.F.M."/>
            <person name="Rocha-Santos T.A.P."/>
            <person name="Alves A."/>
        </authorList>
    </citation>
    <scope>NUCLEOTIDE SEQUENCE</scope>
    <source>
        <strain evidence="2">ATCC 34329</strain>
    </source>
</reference>
<feature type="compositionally biased region" description="Basic and acidic residues" evidence="1">
    <location>
        <begin position="58"/>
        <end position="69"/>
    </location>
</feature>
<dbReference type="Pfam" id="PF12855">
    <property type="entry name" value="Ecl1"/>
    <property type="match status" value="1"/>
</dbReference>
<evidence type="ECO:0000256" key="1">
    <source>
        <dbReference type="SAM" id="MobiDB-lite"/>
    </source>
</evidence>
<evidence type="ECO:0000313" key="2">
    <source>
        <dbReference type="EMBL" id="KAJ2892899.1"/>
    </source>
</evidence>
<dbReference type="AlphaFoldDB" id="A0AAD5RGP1"/>
<feature type="compositionally biased region" description="Basic residues" evidence="1">
    <location>
        <begin position="24"/>
        <end position="40"/>
    </location>
</feature>
<dbReference type="InterPro" id="IPR024368">
    <property type="entry name" value="Ecl1/2/3"/>
</dbReference>
<feature type="compositionally biased region" description="Low complexity" evidence="1">
    <location>
        <begin position="211"/>
        <end position="230"/>
    </location>
</feature>
<feature type="region of interest" description="Disordered" evidence="1">
    <location>
        <begin position="1"/>
        <end position="71"/>
    </location>
</feature>
<sequence>MHHSRRKSGHGSANTSMTDVRKATSTHHHHDTQRKSKSNRNNRVMMSPSTSSAKLGKNPRDREREWEEEHYYEDDSATFPQFCMSCEKQFFPQDERILYCSENCRRSDQNAPTIPYASSSSSYYGAGSPAPVPNYPYYAAEQPGPRDIVPRASPSRPTSTHFASPPSPPELPHTYHHSSALSALRSLNLNGRPPSPPSPGASGSGGLWPFSSSGRSTTTSPSSSYTRSNSGFFSSTYDAAYAYPNYPTGTDRPLPSRRPGAGYSRPKSIELVTPMIGR</sequence>
<dbReference type="EMBL" id="JAKWBI020000697">
    <property type="protein sequence ID" value="KAJ2892899.1"/>
    <property type="molecule type" value="Genomic_DNA"/>
</dbReference>
<feature type="compositionally biased region" description="Low complexity" evidence="1">
    <location>
        <begin position="178"/>
        <end position="192"/>
    </location>
</feature>
<feature type="region of interest" description="Disordered" evidence="1">
    <location>
        <begin position="244"/>
        <end position="278"/>
    </location>
</feature>
<evidence type="ECO:0000313" key="3">
    <source>
        <dbReference type="Proteomes" id="UP001201980"/>
    </source>
</evidence>
<organism evidence="2 3">
    <name type="scientific">Zalerion maritima</name>
    <dbReference type="NCBI Taxonomy" id="339359"/>
    <lineage>
        <taxon>Eukaryota</taxon>
        <taxon>Fungi</taxon>
        <taxon>Dikarya</taxon>
        <taxon>Ascomycota</taxon>
        <taxon>Pezizomycotina</taxon>
        <taxon>Sordariomycetes</taxon>
        <taxon>Lulworthiomycetidae</taxon>
        <taxon>Lulworthiales</taxon>
        <taxon>Lulworthiaceae</taxon>
        <taxon>Zalerion</taxon>
    </lineage>
</organism>
<name>A0AAD5RGP1_9PEZI</name>
<comment type="caution">
    <text evidence="2">The sequence shown here is derived from an EMBL/GenBank/DDBJ whole genome shotgun (WGS) entry which is preliminary data.</text>
</comment>
<dbReference type="Proteomes" id="UP001201980">
    <property type="component" value="Unassembled WGS sequence"/>
</dbReference>
<feature type="compositionally biased region" description="Polar residues" evidence="1">
    <location>
        <begin position="41"/>
        <end position="53"/>
    </location>
</feature>
<keyword evidence="3" id="KW-1185">Reference proteome</keyword>
<protein>
    <submittedName>
        <fullName evidence="2">Uncharacterized protein</fullName>
    </submittedName>
</protein>